<keyword evidence="11 15" id="KW-0456">Lyase</keyword>
<evidence type="ECO:0000313" key="18">
    <source>
        <dbReference type="EMBL" id="RZO20104.1"/>
    </source>
</evidence>
<dbReference type="InterPro" id="IPR010663">
    <property type="entry name" value="Znf_FPG/IleRS"/>
</dbReference>
<dbReference type="Pfam" id="PF01149">
    <property type="entry name" value="Fapy_DNA_glyco"/>
    <property type="match status" value="1"/>
</dbReference>
<dbReference type="PROSITE" id="PS51068">
    <property type="entry name" value="FPG_CAT"/>
    <property type="match status" value="1"/>
</dbReference>
<evidence type="ECO:0000256" key="4">
    <source>
        <dbReference type="ARBA" id="ARBA00022723"/>
    </source>
</evidence>
<dbReference type="EC" id="4.2.99.18" evidence="15"/>
<comment type="catalytic activity">
    <reaction evidence="1 15">
        <text>Hydrolysis of DNA containing ring-opened 7-methylguanine residues, releasing 2,6-diamino-4-hydroxy-5-(N-methyl)formamidopyrimidine.</text>
        <dbReference type="EC" id="3.2.2.23"/>
    </reaction>
</comment>
<dbReference type="InterPro" id="IPR035937">
    <property type="entry name" value="FPG_N"/>
</dbReference>
<comment type="similarity">
    <text evidence="2 15">Belongs to the FPG family.</text>
</comment>
<dbReference type="Proteomes" id="UP000315889">
    <property type="component" value="Unassembled WGS sequence"/>
</dbReference>
<feature type="binding site" evidence="15">
    <location>
        <position position="110"/>
    </location>
    <ligand>
        <name>DNA</name>
        <dbReference type="ChEBI" id="CHEBI:16991"/>
    </ligand>
</feature>
<dbReference type="CDD" id="cd08966">
    <property type="entry name" value="EcFpg-like_N"/>
    <property type="match status" value="1"/>
</dbReference>
<dbReference type="InterPro" id="IPR015886">
    <property type="entry name" value="H2TH_FPG"/>
</dbReference>
<keyword evidence="8 15" id="KW-0862">Zinc</keyword>
<evidence type="ECO:0000256" key="15">
    <source>
        <dbReference type="HAMAP-Rule" id="MF_00103"/>
    </source>
</evidence>
<dbReference type="SUPFAM" id="SSF46946">
    <property type="entry name" value="S13-like H2TH domain"/>
    <property type="match status" value="1"/>
</dbReference>
<dbReference type="GO" id="GO:0006284">
    <property type="term" value="P:base-excision repair"/>
    <property type="evidence" value="ECO:0007669"/>
    <property type="project" value="InterPro"/>
</dbReference>
<name>A0A520MFV3_9GAMM</name>
<evidence type="ECO:0000256" key="6">
    <source>
        <dbReference type="ARBA" id="ARBA00022771"/>
    </source>
</evidence>
<evidence type="ECO:0000256" key="13">
    <source>
        <dbReference type="ARBA" id="ARBA00023295"/>
    </source>
</evidence>
<dbReference type="NCBIfam" id="TIGR00577">
    <property type="entry name" value="fpg"/>
    <property type="match status" value="1"/>
</dbReference>
<dbReference type="PANTHER" id="PTHR22993">
    <property type="entry name" value="FORMAMIDOPYRIMIDINE-DNA GLYCOSYLASE"/>
    <property type="match status" value="1"/>
</dbReference>
<feature type="active site" description="Proton donor; for beta-elimination activity" evidence="15">
    <location>
        <position position="58"/>
    </location>
</feature>
<evidence type="ECO:0000256" key="7">
    <source>
        <dbReference type="ARBA" id="ARBA00022801"/>
    </source>
</evidence>
<dbReference type="HAMAP" id="MF_00103">
    <property type="entry name" value="Fapy_DNA_glycosyl"/>
    <property type="match status" value="1"/>
</dbReference>
<dbReference type="NCBIfam" id="NF002211">
    <property type="entry name" value="PRK01103.1"/>
    <property type="match status" value="1"/>
</dbReference>
<dbReference type="InterPro" id="IPR000214">
    <property type="entry name" value="Znf_DNA_glyclase/AP_lyase"/>
</dbReference>
<evidence type="ECO:0000256" key="8">
    <source>
        <dbReference type="ARBA" id="ARBA00022833"/>
    </source>
</evidence>
<evidence type="ECO:0000313" key="19">
    <source>
        <dbReference type="Proteomes" id="UP000315889"/>
    </source>
</evidence>
<keyword evidence="13 15" id="KW-0326">Glycosidase</keyword>
<dbReference type="FunFam" id="1.10.8.50:FF:000003">
    <property type="entry name" value="Formamidopyrimidine-DNA glycosylase"/>
    <property type="match status" value="1"/>
</dbReference>
<dbReference type="AlphaFoldDB" id="A0A520MFV3"/>
<evidence type="ECO:0000259" key="17">
    <source>
        <dbReference type="PROSITE" id="PS51068"/>
    </source>
</evidence>
<evidence type="ECO:0000256" key="3">
    <source>
        <dbReference type="ARBA" id="ARBA00011245"/>
    </source>
</evidence>
<evidence type="ECO:0000256" key="12">
    <source>
        <dbReference type="ARBA" id="ARBA00023268"/>
    </source>
</evidence>
<evidence type="ECO:0000256" key="14">
    <source>
        <dbReference type="ARBA" id="ARBA00044632"/>
    </source>
</evidence>
<evidence type="ECO:0000256" key="1">
    <source>
        <dbReference type="ARBA" id="ARBA00001668"/>
    </source>
</evidence>
<dbReference type="Pfam" id="PF06827">
    <property type="entry name" value="zf-FPG_IleRS"/>
    <property type="match status" value="1"/>
</dbReference>
<dbReference type="PANTHER" id="PTHR22993:SF9">
    <property type="entry name" value="FORMAMIDOPYRIMIDINE-DNA GLYCOSYLASE"/>
    <property type="match status" value="1"/>
</dbReference>
<dbReference type="SMART" id="SM01232">
    <property type="entry name" value="H2TH"/>
    <property type="match status" value="1"/>
</dbReference>
<comment type="cofactor">
    <cofactor evidence="15">
        <name>Zn(2+)</name>
        <dbReference type="ChEBI" id="CHEBI:29105"/>
    </cofactor>
    <text evidence="15">Binds 1 zinc ion per subunit.</text>
</comment>
<feature type="active site" description="Proton donor; for delta-elimination activity" evidence="15">
    <location>
        <position position="258"/>
    </location>
</feature>
<gene>
    <name evidence="15 18" type="primary">mutM</name>
    <name evidence="15" type="synonym">fpg</name>
    <name evidence="18" type="ORF">EVB03_05770</name>
</gene>
<comment type="caution">
    <text evidence="18">The sequence shown here is derived from an EMBL/GenBank/DDBJ whole genome shotgun (WGS) entry which is preliminary data.</text>
</comment>
<dbReference type="InterPro" id="IPR015887">
    <property type="entry name" value="DNA_glyclase_Znf_dom_DNA_BS"/>
</dbReference>
<feature type="active site" description="Proton donor" evidence="15">
    <location>
        <position position="3"/>
    </location>
</feature>
<evidence type="ECO:0000256" key="9">
    <source>
        <dbReference type="ARBA" id="ARBA00023125"/>
    </source>
</evidence>
<dbReference type="InterPro" id="IPR010979">
    <property type="entry name" value="Ribosomal_uS13-like_H2TH"/>
</dbReference>
<dbReference type="Pfam" id="PF06831">
    <property type="entry name" value="H2TH"/>
    <property type="match status" value="1"/>
</dbReference>
<dbReference type="GO" id="GO:0034039">
    <property type="term" value="F:8-oxo-7,8-dihydroguanine DNA N-glycosylase activity"/>
    <property type="evidence" value="ECO:0007669"/>
    <property type="project" value="TreeGrafter"/>
</dbReference>
<dbReference type="Gene3D" id="1.10.8.50">
    <property type="match status" value="1"/>
</dbReference>
<evidence type="ECO:0000259" key="16">
    <source>
        <dbReference type="PROSITE" id="PS51066"/>
    </source>
</evidence>
<comment type="function">
    <text evidence="15">Involved in base excision repair of DNA damaged by oxidation or by mutagenic agents. Acts as DNA glycosylase that recognizes and removes damaged bases. Has a preference for oxidized purines, such as 7,8-dihydro-8-oxoguanine (8-oxoG). Has AP (apurinic/apyrimidinic) lyase activity and introduces nicks in the DNA strand. Cleaves the DNA backbone by beta-delta elimination to generate a single-strand break at the site of the removed base with both 3'- and 5'-phosphates.</text>
</comment>
<feature type="domain" description="Formamidopyrimidine-DNA glycosylase catalytic" evidence="17">
    <location>
        <begin position="2"/>
        <end position="113"/>
    </location>
</feature>
<dbReference type="Gene3D" id="3.20.190.10">
    <property type="entry name" value="MutM-like, N-terminal"/>
    <property type="match status" value="1"/>
</dbReference>
<accession>A0A520MFV3</accession>
<feature type="binding site" evidence="15">
    <location>
        <position position="149"/>
    </location>
    <ligand>
        <name>DNA</name>
        <dbReference type="ChEBI" id="CHEBI:16991"/>
    </ligand>
</feature>
<dbReference type="InterPro" id="IPR020629">
    <property type="entry name" value="FPG_Glyclase"/>
</dbReference>
<protein>
    <recommendedName>
        <fullName evidence="15">Formamidopyrimidine-DNA glycosylase</fullName>
        <shortName evidence="15">Fapy-DNA glycosylase</shortName>
        <ecNumber evidence="15">3.2.2.23</ecNumber>
    </recommendedName>
    <alternativeName>
        <fullName evidence="15">DNA-(apurinic or apyrimidinic site) lyase MutM</fullName>
        <shortName evidence="15">AP lyase MutM</shortName>
        <ecNumber evidence="15">4.2.99.18</ecNumber>
    </alternativeName>
</protein>
<comment type="subunit">
    <text evidence="3 15">Monomer.</text>
</comment>
<dbReference type="FunFam" id="3.20.190.10:FF:000001">
    <property type="entry name" value="Formamidopyrimidine-DNA glycosylase"/>
    <property type="match status" value="1"/>
</dbReference>
<dbReference type="PROSITE" id="PS51066">
    <property type="entry name" value="ZF_FPG_2"/>
    <property type="match status" value="1"/>
</dbReference>
<organism evidence="18 19">
    <name type="scientific">SAR92 clade bacterium</name>
    <dbReference type="NCBI Taxonomy" id="2315479"/>
    <lineage>
        <taxon>Bacteria</taxon>
        <taxon>Pseudomonadati</taxon>
        <taxon>Pseudomonadota</taxon>
        <taxon>Gammaproteobacteria</taxon>
        <taxon>Cellvibrionales</taxon>
        <taxon>Porticoccaceae</taxon>
        <taxon>SAR92 clade</taxon>
    </lineage>
</organism>
<keyword evidence="10 15" id="KW-0234">DNA repair</keyword>
<comment type="catalytic activity">
    <reaction evidence="14 15">
        <text>2'-deoxyribonucleotide-(2'-deoxyribose 5'-phosphate)-2'-deoxyribonucleotide-DNA = a 3'-end 2'-deoxyribonucleotide-(2,3-dehydro-2,3-deoxyribose 5'-phosphate)-DNA + a 5'-end 5'-phospho-2'-deoxyribonucleoside-DNA + H(+)</text>
        <dbReference type="Rhea" id="RHEA:66592"/>
        <dbReference type="Rhea" id="RHEA-COMP:13180"/>
        <dbReference type="Rhea" id="RHEA-COMP:16897"/>
        <dbReference type="Rhea" id="RHEA-COMP:17067"/>
        <dbReference type="ChEBI" id="CHEBI:15378"/>
        <dbReference type="ChEBI" id="CHEBI:136412"/>
        <dbReference type="ChEBI" id="CHEBI:157695"/>
        <dbReference type="ChEBI" id="CHEBI:167181"/>
        <dbReference type="EC" id="4.2.99.18"/>
    </reaction>
</comment>
<evidence type="ECO:0000256" key="5">
    <source>
        <dbReference type="ARBA" id="ARBA00022763"/>
    </source>
</evidence>
<feature type="binding site" evidence="15">
    <location>
        <position position="91"/>
    </location>
    <ligand>
        <name>DNA</name>
        <dbReference type="ChEBI" id="CHEBI:16991"/>
    </ligand>
</feature>
<dbReference type="InterPro" id="IPR012319">
    <property type="entry name" value="FPG_cat"/>
</dbReference>
<keyword evidence="7 15" id="KW-0378">Hydrolase</keyword>
<dbReference type="EMBL" id="SHBP01000006">
    <property type="protein sequence ID" value="RZO20104.1"/>
    <property type="molecule type" value="Genomic_DNA"/>
</dbReference>
<proteinExistence type="inferred from homology"/>
<keyword evidence="6 15" id="KW-0863">Zinc-finger</keyword>
<keyword evidence="5 15" id="KW-0227">DNA damage</keyword>
<dbReference type="SUPFAM" id="SSF57716">
    <property type="entry name" value="Glucocorticoid receptor-like (DNA-binding domain)"/>
    <property type="match status" value="1"/>
</dbReference>
<keyword evidence="12 15" id="KW-0511">Multifunctional enzyme</keyword>
<dbReference type="PROSITE" id="PS01242">
    <property type="entry name" value="ZF_FPG_1"/>
    <property type="match status" value="1"/>
</dbReference>
<reference evidence="18 19" key="1">
    <citation type="submission" date="2019-02" db="EMBL/GenBank/DDBJ databases">
        <title>Prokaryotic population dynamics and viral predation in marine succession experiment using metagenomics: the confinement effect.</title>
        <authorList>
            <person name="Haro-Moreno J.M."/>
            <person name="Rodriguez-Valera F."/>
            <person name="Lopez-Perez M."/>
        </authorList>
    </citation>
    <scope>NUCLEOTIDE SEQUENCE [LARGE SCALE GENOMIC DNA]</scope>
    <source>
        <strain evidence="18">MED-G170</strain>
    </source>
</reference>
<dbReference type="EC" id="3.2.2.23" evidence="15"/>
<dbReference type="SUPFAM" id="SSF81624">
    <property type="entry name" value="N-terminal domain of MutM-like DNA repair proteins"/>
    <property type="match status" value="1"/>
</dbReference>
<keyword evidence="4 15" id="KW-0479">Metal-binding</keyword>
<dbReference type="GO" id="GO:0008270">
    <property type="term" value="F:zinc ion binding"/>
    <property type="evidence" value="ECO:0007669"/>
    <property type="project" value="UniProtKB-UniRule"/>
</dbReference>
<dbReference type="GO" id="GO:0140078">
    <property type="term" value="F:class I DNA-(apurinic or apyrimidinic site) endonuclease activity"/>
    <property type="evidence" value="ECO:0007669"/>
    <property type="project" value="UniProtKB-EC"/>
</dbReference>
<keyword evidence="9 15" id="KW-0238">DNA-binding</keyword>
<evidence type="ECO:0000256" key="10">
    <source>
        <dbReference type="ARBA" id="ARBA00023204"/>
    </source>
</evidence>
<evidence type="ECO:0000256" key="11">
    <source>
        <dbReference type="ARBA" id="ARBA00023239"/>
    </source>
</evidence>
<feature type="active site" description="Schiff-base intermediate with DNA" evidence="15">
    <location>
        <position position="2"/>
    </location>
</feature>
<evidence type="ECO:0000256" key="2">
    <source>
        <dbReference type="ARBA" id="ARBA00009409"/>
    </source>
</evidence>
<feature type="domain" description="FPG-type" evidence="16">
    <location>
        <begin position="234"/>
        <end position="268"/>
    </location>
</feature>
<dbReference type="SMART" id="SM00898">
    <property type="entry name" value="Fapy_DNA_glyco"/>
    <property type="match status" value="1"/>
</dbReference>
<dbReference type="GO" id="GO:0003684">
    <property type="term" value="F:damaged DNA binding"/>
    <property type="evidence" value="ECO:0007669"/>
    <property type="project" value="InterPro"/>
</dbReference>
<sequence length="268" mass="30097">MPELPEVETTRRGIKPWVYQQKIVGLIIRQGSLRWPVTEGLPELVRGQIVVGVMRRAKYLILQLERGSMLVHLGMSGSLRMARADTPWRKHDHIELQLGNGATLRYHDPRRFGAWLWSLDEHDQLAHLGPEPLSSEFDGERLWQMGKGRKVAVKPFIMDNKTVVGVGNIYASEALFRSGIRPDRAAGRISKKRYFVLGEHIKEVLAAAIEQGGTTLRDFVNSSGEPGYFQQTLAVYGRGGENCISCSGVLKDIRLGQRSSVFCSTCQR</sequence>